<dbReference type="InterPro" id="IPR053154">
    <property type="entry name" value="c-di-AMP_regulator"/>
</dbReference>
<dbReference type="PANTHER" id="PTHR37804">
    <property type="entry name" value="CDAA REGULATORY PROTEIN CDAR"/>
    <property type="match status" value="1"/>
</dbReference>
<keyword evidence="1" id="KW-0812">Transmembrane</keyword>
<comment type="caution">
    <text evidence="2">The sequence shown here is derived from an EMBL/GenBank/DDBJ whole genome shotgun (WGS) entry which is preliminary data.</text>
</comment>
<dbReference type="RefSeq" id="WP_176030954.1">
    <property type="nucleotide sequence ID" value="NZ_JBHSJV010000001.1"/>
</dbReference>
<dbReference type="InterPro" id="IPR012505">
    <property type="entry name" value="YbbR"/>
</dbReference>
<keyword evidence="1" id="KW-0472">Membrane</keyword>
<reference evidence="3" key="1">
    <citation type="journal article" date="2019" name="Int. J. Syst. Evol. Microbiol.">
        <title>The Global Catalogue of Microorganisms (GCM) 10K type strain sequencing project: providing services to taxonomists for standard genome sequencing and annotation.</title>
        <authorList>
            <consortium name="The Broad Institute Genomics Platform"/>
            <consortium name="The Broad Institute Genome Sequencing Center for Infectious Disease"/>
            <person name="Wu L."/>
            <person name="Ma J."/>
        </authorList>
    </citation>
    <scope>NUCLEOTIDE SEQUENCE [LARGE SCALE GENOMIC DNA]</scope>
    <source>
        <strain evidence="3">KCTC 42423</strain>
    </source>
</reference>
<keyword evidence="1" id="KW-1133">Transmembrane helix</keyword>
<dbReference type="EMBL" id="JBHULX010000048">
    <property type="protein sequence ID" value="MFD2593603.1"/>
    <property type="molecule type" value="Genomic_DNA"/>
</dbReference>
<evidence type="ECO:0000313" key="3">
    <source>
        <dbReference type="Proteomes" id="UP001597459"/>
    </source>
</evidence>
<dbReference type="Pfam" id="PF07949">
    <property type="entry name" value="YbbR"/>
    <property type="match status" value="1"/>
</dbReference>
<dbReference type="PANTHER" id="PTHR37804:SF1">
    <property type="entry name" value="CDAA REGULATORY PROTEIN CDAR"/>
    <property type="match status" value="1"/>
</dbReference>
<evidence type="ECO:0000256" key="1">
    <source>
        <dbReference type="SAM" id="Phobius"/>
    </source>
</evidence>
<dbReference type="Gene3D" id="2.170.120.40">
    <property type="entry name" value="YbbR-like domain"/>
    <property type="match status" value="1"/>
</dbReference>
<gene>
    <name evidence="2" type="ORF">ACFSTE_22385</name>
</gene>
<proteinExistence type="predicted"/>
<organism evidence="2 3">
    <name type="scientific">Aquimarina hainanensis</name>
    <dbReference type="NCBI Taxonomy" id="1578017"/>
    <lineage>
        <taxon>Bacteria</taxon>
        <taxon>Pseudomonadati</taxon>
        <taxon>Bacteroidota</taxon>
        <taxon>Flavobacteriia</taxon>
        <taxon>Flavobacteriales</taxon>
        <taxon>Flavobacteriaceae</taxon>
        <taxon>Aquimarina</taxon>
    </lineage>
</organism>
<evidence type="ECO:0000313" key="2">
    <source>
        <dbReference type="EMBL" id="MFD2593603.1"/>
    </source>
</evidence>
<keyword evidence="3" id="KW-1185">Reference proteome</keyword>
<dbReference type="Gene3D" id="2.170.120.30">
    <property type="match status" value="1"/>
</dbReference>
<sequence length="321" mass="36184">MKEQSSIRHRFSFKRNNVKTFLFFLTFTSMLWLFIQFSKNYTREVEVPIRYVNIPNGKILNTTSDLSLKIILNGNGFRLMSNNWKKNALTFDVEDAVTASGRGYSFFIDKQALLLKNNLDFKGRVLSVQKDTIRLKLDENLEKKIPVTINGNVTFTAGYGSAEGVIPSPDSVIVSGAKRIVDTIASIQTEEFLIEGVHKNYSTKVALDRSDFPLGVTVSPLEITASIDVSKFTEGSQEIPVTLINVPDNHEVKVFPKEVKVVYRVGLDTYNTIAPSDFKIIADYQKVAEGSSFLILEIKEYPVTVHDVRLGEKQVQFVILK</sequence>
<feature type="transmembrane region" description="Helical" evidence="1">
    <location>
        <begin position="21"/>
        <end position="38"/>
    </location>
</feature>
<protein>
    <submittedName>
        <fullName evidence="2">CdaR family protein</fullName>
    </submittedName>
</protein>
<accession>A0ABW5NH80</accession>
<name>A0ABW5NH80_9FLAO</name>
<dbReference type="Proteomes" id="UP001597459">
    <property type="component" value="Unassembled WGS sequence"/>
</dbReference>